<evidence type="ECO:0000256" key="6">
    <source>
        <dbReference type="ARBA" id="ARBA00023242"/>
    </source>
</evidence>
<sequence>MATPQLDPQQVIDLVSSDSEPSPNTKKRPLEDAPDSDTSRNHTSSSTSSRKAKRAKKNSPATANPEPVGSVAQTNGNSQPLPEEQQPATASASQDKTTMTKRNVPTGHAAVEQQRRYFPSASDPTLMCLLCGRGTHLAANCPTLICSFCGSFEHPDLCCPSRERCNKCRQLGHQAGQCVEKLSLTKGEGLACDICDSPDHLEEECTQVWRSFRPEDGITHKVAFIPAFCAACGSDSHFCADCTRRRDNVPNPTWSLKNRDRYLDPDCGSSSIEETGRGQENARTTRAPELKIRGHAARATNIHYSSDDSDGDFLSHSALKQKVPFGQIRMASNIQMPQNATSRSDRPPRASPPSWTSTLWTAVTARIVWISSSAGCIDVWDTSSSAAAISPCEAACIYARLPECASTIRHTSPPWTNL</sequence>
<dbReference type="Proteomes" id="UP001498476">
    <property type="component" value="Unassembled WGS sequence"/>
</dbReference>
<keyword evidence="2" id="KW-0479">Metal-binding</keyword>
<dbReference type="PANTHER" id="PTHR46543:SF1">
    <property type="entry name" value="ZINC FINGER CCHC DOMAIN-CONTAINING PROTEIN 7"/>
    <property type="match status" value="1"/>
</dbReference>
<protein>
    <recommendedName>
        <fullName evidence="8">CCHC-type domain-containing protein</fullName>
    </recommendedName>
</protein>
<evidence type="ECO:0000256" key="2">
    <source>
        <dbReference type="ARBA" id="ARBA00022723"/>
    </source>
</evidence>
<feature type="domain" description="CCHC-type" evidence="8">
    <location>
        <begin position="127"/>
        <end position="143"/>
    </location>
</feature>
<feature type="domain" description="CCHC-type" evidence="8">
    <location>
        <begin position="191"/>
        <end position="207"/>
    </location>
</feature>
<feature type="domain" description="CCHC-type" evidence="8">
    <location>
        <begin position="164"/>
        <end position="180"/>
    </location>
</feature>
<comment type="subcellular location">
    <subcellularLocation>
        <location evidence="1">Nucleus</location>
    </subcellularLocation>
</comment>
<proteinExistence type="predicted"/>
<feature type="compositionally biased region" description="Polar residues" evidence="7">
    <location>
        <begin position="71"/>
        <end position="103"/>
    </location>
</feature>
<evidence type="ECO:0000256" key="7">
    <source>
        <dbReference type="SAM" id="MobiDB-lite"/>
    </source>
</evidence>
<feature type="region of interest" description="Disordered" evidence="7">
    <location>
        <begin position="1"/>
        <end position="111"/>
    </location>
</feature>
<dbReference type="SUPFAM" id="SSF57756">
    <property type="entry name" value="Retrovirus zinc finger-like domains"/>
    <property type="match status" value="1"/>
</dbReference>
<keyword evidence="3" id="KW-0677">Repeat</keyword>
<keyword evidence="5" id="KW-0862">Zinc</keyword>
<evidence type="ECO:0000256" key="3">
    <source>
        <dbReference type="ARBA" id="ARBA00022737"/>
    </source>
</evidence>
<evidence type="ECO:0000256" key="1">
    <source>
        <dbReference type="ARBA" id="ARBA00004123"/>
    </source>
</evidence>
<evidence type="ECO:0000256" key="4">
    <source>
        <dbReference type="ARBA" id="ARBA00022771"/>
    </source>
</evidence>
<evidence type="ECO:0000256" key="5">
    <source>
        <dbReference type="ARBA" id="ARBA00022833"/>
    </source>
</evidence>
<dbReference type="InterPro" id="IPR051644">
    <property type="entry name" value="TRAMP_AT-DNA-binding"/>
</dbReference>
<reference evidence="9 10" key="1">
    <citation type="journal article" date="2025" name="Microbiol. Resour. Announc.">
        <title>Draft genome sequences for Neonectria magnoliae and Neonectria punicea, canker pathogens of Liriodendron tulipifera and Acer saccharum in West Virginia.</title>
        <authorList>
            <person name="Petronek H.M."/>
            <person name="Kasson M.T."/>
            <person name="Metheny A.M."/>
            <person name="Stauder C.M."/>
            <person name="Lovett B."/>
            <person name="Lynch S.C."/>
            <person name="Garnas J.R."/>
            <person name="Kasson L.R."/>
            <person name="Stajich J.E."/>
        </authorList>
    </citation>
    <scope>NUCLEOTIDE SEQUENCE [LARGE SCALE GENOMIC DNA]</scope>
    <source>
        <strain evidence="9 10">NRRL 64653</strain>
    </source>
</reference>
<dbReference type="InterPro" id="IPR001878">
    <property type="entry name" value="Znf_CCHC"/>
</dbReference>
<name>A0ABR1H2Q5_9HYPO</name>
<evidence type="ECO:0000313" key="9">
    <source>
        <dbReference type="EMBL" id="KAK7415380.1"/>
    </source>
</evidence>
<gene>
    <name evidence="9" type="ORF">QQX98_005919</name>
</gene>
<evidence type="ECO:0000259" key="8">
    <source>
        <dbReference type="SMART" id="SM00343"/>
    </source>
</evidence>
<feature type="domain" description="CCHC-type" evidence="8">
    <location>
        <begin position="228"/>
        <end position="244"/>
    </location>
</feature>
<keyword evidence="6" id="KW-0539">Nucleus</keyword>
<comment type="caution">
    <text evidence="9">The sequence shown here is derived from an EMBL/GenBank/DDBJ whole genome shotgun (WGS) entry which is preliminary data.</text>
</comment>
<dbReference type="SMART" id="SM00343">
    <property type="entry name" value="ZnF_C2HC"/>
    <property type="match status" value="5"/>
</dbReference>
<dbReference type="InterPro" id="IPR036875">
    <property type="entry name" value="Znf_CCHC_sf"/>
</dbReference>
<keyword evidence="4" id="KW-0863">Zinc-finger</keyword>
<accession>A0ABR1H2Q5</accession>
<evidence type="ECO:0000313" key="10">
    <source>
        <dbReference type="Proteomes" id="UP001498476"/>
    </source>
</evidence>
<dbReference type="PANTHER" id="PTHR46543">
    <property type="entry name" value="ZINC FINGER CCHC DOMAIN-CONTAINING PROTEIN 7"/>
    <property type="match status" value="1"/>
</dbReference>
<keyword evidence="10" id="KW-1185">Reference proteome</keyword>
<feature type="domain" description="CCHC-type" evidence="8">
    <location>
        <begin position="145"/>
        <end position="161"/>
    </location>
</feature>
<dbReference type="Gene3D" id="4.10.60.10">
    <property type="entry name" value="Zinc finger, CCHC-type"/>
    <property type="match status" value="1"/>
</dbReference>
<dbReference type="EMBL" id="JAZAVJ010000084">
    <property type="protein sequence ID" value="KAK7415380.1"/>
    <property type="molecule type" value="Genomic_DNA"/>
</dbReference>
<organism evidence="9 10">
    <name type="scientific">Neonectria punicea</name>
    <dbReference type="NCBI Taxonomy" id="979145"/>
    <lineage>
        <taxon>Eukaryota</taxon>
        <taxon>Fungi</taxon>
        <taxon>Dikarya</taxon>
        <taxon>Ascomycota</taxon>
        <taxon>Pezizomycotina</taxon>
        <taxon>Sordariomycetes</taxon>
        <taxon>Hypocreomycetidae</taxon>
        <taxon>Hypocreales</taxon>
        <taxon>Nectriaceae</taxon>
        <taxon>Neonectria</taxon>
    </lineage>
</organism>